<reference evidence="1" key="1">
    <citation type="journal article" date="2013" name="Nature">
        <title>Draft genome of the wheat A-genome progenitor Triticum urartu.</title>
        <authorList>
            <person name="Ling H.Q."/>
            <person name="Zhao S."/>
            <person name="Liu D."/>
            <person name="Wang J."/>
            <person name="Sun H."/>
            <person name="Zhang C."/>
            <person name="Fan H."/>
            <person name="Li D."/>
            <person name="Dong L."/>
            <person name="Tao Y."/>
            <person name="Gao C."/>
            <person name="Wu H."/>
            <person name="Li Y."/>
            <person name="Cui Y."/>
            <person name="Guo X."/>
            <person name="Zheng S."/>
            <person name="Wang B."/>
            <person name="Yu K."/>
            <person name="Liang Q."/>
            <person name="Yang W."/>
            <person name="Lou X."/>
            <person name="Chen J."/>
            <person name="Feng M."/>
            <person name="Jian J."/>
            <person name="Zhang X."/>
            <person name="Luo G."/>
            <person name="Jiang Y."/>
            <person name="Liu J."/>
            <person name="Wang Z."/>
            <person name="Sha Y."/>
            <person name="Zhang B."/>
            <person name="Wu H."/>
            <person name="Tang D."/>
            <person name="Shen Q."/>
            <person name="Xue P."/>
            <person name="Zou S."/>
            <person name="Wang X."/>
            <person name="Liu X."/>
            <person name="Wang F."/>
            <person name="Yang Y."/>
            <person name="An X."/>
            <person name="Dong Z."/>
            <person name="Zhang K."/>
            <person name="Zhang X."/>
            <person name="Luo M.C."/>
            <person name="Dvorak J."/>
            <person name="Tong Y."/>
            <person name="Wang J."/>
            <person name="Yang H."/>
            <person name="Li Z."/>
            <person name="Wang D."/>
            <person name="Zhang A."/>
            <person name="Wang J."/>
        </authorList>
    </citation>
    <scope>NUCLEOTIDE SEQUENCE</scope>
</reference>
<dbReference type="GO" id="GO:0006261">
    <property type="term" value="P:DNA-templated DNA replication"/>
    <property type="evidence" value="ECO:0007669"/>
    <property type="project" value="InterPro"/>
</dbReference>
<evidence type="ECO:0000313" key="1">
    <source>
        <dbReference type="EMBL" id="EMS47443.1"/>
    </source>
</evidence>
<dbReference type="InterPro" id="IPR043502">
    <property type="entry name" value="DNA/RNA_pol_sf"/>
</dbReference>
<protein>
    <submittedName>
        <fullName evidence="1">Uncharacterized protein</fullName>
    </submittedName>
</protein>
<proteinExistence type="predicted"/>
<dbReference type="GO" id="GO:0003887">
    <property type="term" value="F:DNA-directed DNA polymerase activity"/>
    <property type="evidence" value="ECO:0007669"/>
    <property type="project" value="InterPro"/>
</dbReference>
<dbReference type="EMBL" id="KD260792">
    <property type="protein sequence ID" value="EMS47443.1"/>
    <property type="molecule type" value="Genomic_DNA"/>
</dbReference>
<dbReference type="STRING" id="4572.M7YB99"/>
<dbReference type="PANTHER" id="PTHR10133:SF27">
    <property type="entry name" value="DNA POLYMERASE NU"/>
    <property type="match status" value="1"/>
</dbReference>
<gene>
    <name evidence="1" type="ORF">TRIUR3_20046</name>
</gene>
<name>M7YB99_TRIUA</name>
<organism evidence="1">
    <name type="scientific">Triticum urartu</name>
    <name type="common">Red wild einkorn</name>
    <name type="synonym">Crithodium urartu</name>
    <dbReference type="NCBI Taxonomy" id="4572"/>
    <lineage>
        <taxon>Eukaryota</taxon>
        <taxon>Viridiplantae</taxon>
        <taxon>Streptophyta</taxon>
        <taxon>Embryophyta</taxon>
        <taxon>Tracheophyta</taxon>
        <taxon>Spermatophyta</taxon>
        <taxon>Magnoliopsida</taxon>
        <taxon>Liliopsida</taxon>
        <taxon>Poales</taxon>
        <taxon>Poaceae</taxon>
        <taxon>BOP clade</taxon>
        <taxon>Pooideae</taxon>
        <taxon>Triticodae</taxon>
        <taxon>Triticeae</taxon>
        <taxon>Triticinae</taxon>
        <taxon>Triticum</taxon>
    </lineage>
</organism>
<dbReference type="OMA" id="MDKVHDE"/>
<dbReference type="eggNOG" id="KOG0950">
    <property type="taxonomic scope" value="Eukaryota"/>
</dbReference>
<accession>M7YB99</accession>
<dbReference type="PANTHER" id="PTHR10133">
    <property type="entry name" value="DNA POLYMERASE I"/>
    <property type="match status" value="1"/>
</dbReference>
<dbReference type="InterPro" id="IPR002298">
    <property type="entry name" value="DNA_polymerase_A"/>
</dbReference>
<dbReference type="SUPFAM" id="SSF56672">
    <property type="entry name" value="DNA/RNA polymerases"/>
    <property type="match status" value="1"/>
</dbReference>
<dbReference type="AlphaFoldDB" id="M7YB99"/>
<dbReference type="GO" id="GO:0006302">
    <property type="term" value="P:double-strand break repair"/>
    <property type="evidence" value="ECO:0007669"/>
    <property type="project" value="TreeGrafter"/>
</dbReference>
<sequence length="56" mass="6116">MDKVHDEVILEGPTESAEAARAIVAECMSKPFYGTNILKVDLAVDAKCGKSWYDAK</sequence>
<dbReference type="Gene3D" id="3.30.70.370">
    <property type="match status" value="1"/>
</dbReference>